<dbReference type="GO" id="GO:0016787">
    <property type="term" value="F:hydrolase activity"/>
    <property type="evidence" value="ECO:0007669"/>
    <property type="project" value="UniProtKB-KW"/>
</dbReference>
<dbReference type="AlphaFoldDB" id="A0AAW8SWK2"/>
<organism evidence="2 3">
    <name type="scientific">Enterococcus raffinosus</name>
    <dbReference type="NCBI Taxonomy" id="71452"/>
    <lineage>
        <taxon>Bacteria</taxon>
        <taxon>Bacillati</taxon>
        <taxon>Bacillota</taxon>
        <taxon>Bacilli</taxon>
        <taxon>Lactobacillales</taxon>
        <taxon>Enterococcaceae</taxon>
        <taxon>Enterococcus</taxon>
    </lineage>
</organism>
<reference evidence="2" key="1">
    <citation type="submission" date="2023-03" db="EMBL/GenBank/DDBJ databases">
        <authorList>
            <person name="Shen W."/>
            <person name="Cai J."/>
        </authorList>
    </citation>
    <scope>NUCLEOTIDE SEQUENCE</scope>
    <source>
        <strain evidence="2">B646-2</strain>
    </source>
</reference>
<sequence length="231" mass="26733">MKQVKKRIKGIPVVCWGESSAKGILAFHGDQSHKEDTIIQLFAEAAVREGYQVWSFDLPEHGERKGETYALNPQNVLADTDKLIAELAEQTEEISLFGCSIGAYFGMLATQDRRIKQSFFLSPIVDMQELIENMLTWFHRTLEELEKEKRIETPINTLDWEYYSYVVEHPISWKVPTKILYGENDNLTSRETVENFSEAEEISLTVVEAGEHFFHTPEQLDVFQKWLKTNL</sequence>
<proteinExistence type="predicted"/>
<dbReference type="Gene3D" id="3.40.50.1820">
    <property type="entry name" value="alpha/beta hydrolase"/>
    <property type="match status" value="1"/>
</dbReference>
<dbReference type="RefSeq" id="WP_010743684.1">
    <property type="nucleotide sequence ID" value="NZ_BAAAXM010000014.1"/>
</dbReference>
<evidence type="ECO:0000313" key="2">
    <source>
        <dbReference type="EMBL" id="MDT2538416.1"/>
    </source>
</evidence>
<accession>A0AAW8SWK2</accession>
<feature type="domain" description="Serine aminopeptidase S33" evidence="1">
    <location>
        <begin position="24"/>
        <end position="152"/>
    </location>
</feature>
<gene>
    <name evidence="2" type="ORF">P7D78_09780</name>
</gene>
<evidence type="ECO:0000259" key="1">
    <source>
        <dbReference type="Pfam" id="PF12146"/>
    </source>
</evidence>
<name>A0AAW8SWK2_9ENTE</name>
<comment type="caution">
    <text evidence="2">The sequence shown here is derived from an EMBL/GenBank/DDBJ whole genome shotgun (WGS) entry which is preliminary data.</text>
</comment>
<dbReference type="Proteomes" id="UP001249240">
    <property type="component" value="Unassembled WGS sequence"/>
</dbReference>
<dbReference type="InterPro" id="IPR029058">
    <property type="entry name" value="AB_hydrolase_fold"/>
</dbReference>
<evidence type="ECO:0000313" key="3">
    <source>
        <dbReference type="Proteomes" id="UP001249240"/>
    </source>
</evidence>
<dbReference type="SUPFAM" id="SSF53474">
    <property type="entry name" value="alpha/beta-Hydrolases"/>
    <property type="match status" value="1"/>
</dbReference>
<dbReference type="Pfam" id="PF12146">
    <property type="entry name" value="Hydrolase_4"/>
    <property type="match status" value="1"/>
</dbReference>
<dbReference type="EMBL" id="JARPXM010000008">
    <property type="protein sequence ID" value="MDT2538416.1"/>
    <property type="molecule type" value="Genomic_DNA"/>
</dbReference>
<protein>
    <submittedName>
        <fullName evidence="2">Alpha/beta fold hydrolase</fullName>
    </submittedName>
</protein>
<keyword evidence="2" id="KW-0378">Hydrolase</keyword>
<dbReference type="InterPro" id="IPR022742">
    <property type="entry name" value="Hydrolase_4"/>
</dbReference>